<comment type="similarity">
    <text evidence="1 2">Belongs to the enoyl-CoA hydratase/isomerase family.</text>
</comment>
<sequence length="257" mass="29222">MKTIQISIKDKLAIITLDRGRSNPINAEMVLELTFAIKEIKEDDGLEGLIITGKEGFFSAGIDLIEVCHYDQDQSKEFWSNFLALEIRLLTFKKPLVAAITGHSPAGGCVMALCCDYRVMAKGNFIIGLNEIPVGIIVPDAIFHLYSFWIGKHKAYQYLLEGKLLNVDEAFHDGLIDEITAPEDLLAAAEQKIRFYMKQNPITWQQSKMNFRKELSAHFQKDQSEALDKMLQQWWSPEIRLSLQKTIEKLNKATVKS</sequence>
<dbReference type="PROSITE" id="PS00166">
    <property type="entry name" value="ENOYL_COA_HYDRATASE"/>
    <property type="match status" value="1"/>
</dbReference>
<dbReference type="GO" id="GO:0016853">
    <property type="term" value="F:isomerase activity"/>
    <property type="evidence" value="ECO:0007669"/>
    <property type="project" value="UniProtKB-KW"/>
</dbReference>
<evidence type="ECO:0000313" key="3">
    <source>
        <dbReference type="EMBL" id="MVN22631.1"/>
    </source>
</evidence>
<dbReference type="CDD" id="cd06558">
    <property type="entry name" value="crotonase-like"/>
    <property type="match status" value="1"/>
</dbReference>
<dbReference type="PANTHER" id="PTHR11941">
    <property type="entry name" value="ENOYL-COA HYDRATASE-RELATED"/>
    <property type="match status" value="1"/>
</dbReference>
<dbReference type="Proteomes" id="UP000462014">
    <property type="component" value="Unassembled WGS sequence"/>
</dbReference>
<dbReference type="EMBL" id="WPIK01000012">
    <property type="protein sequence ID" value="MVN22631.1"/>
    <property type="molecule type" value="Genomic_DNA"/>
</dbReference>
<organism evidence="3 4">
    <name type="scientific">Mucilaginibacter arboris</name>
    <dbReference type="NCBI Taxonomy" id="2682090"/>
    <lineage>
        <taxon>Bacteria</taxon>
        <taxon>Pseudomonadati</taxon>
        <taxon>Bacteroidota</taxon>
        <taxon>Sphingobacteriia</taxon>
        <taxon>Sphingobacteriales</taxon>
        <taxon>Sphingobacteriaceae</taxon>
        <taxon>Mucilaginibacter</taxon>
    </lineage>
</organism>
<dbReference type="AlphaFoldDB" id="A0A7K1SZ85"/>
<name>A0A7K1SZ85_9SPHI</name>
<evidence type="ECO:0000256" key="2">
    <source>
        <dbReference type="RuleBase" id="RU003707"/>
    </source>
</evidence>
<dbReference type="Pfam" id="PF00378">
    <property type="entry name" value="ECH_1"/>
    <property type="match status" value="1"/>
</dbReference>
<dbReference type="InterPro" id="IPR029045">
    <property type="entry name" value="ClpP/crotonase-like_dom_sf"/>
</dbReference>
<dbReference type="SUPFAM" id="SSF52096">
    <property type="entry name" value="ClpP/crotonase"/>
    <property type="match status" value="1"/>
</dbReference>
<keyword evidence="3" id="KW-0413">Isomerase</keyword>
<dbReference type="InterPro" id="IPR018376">
    <property type="entry name" value="Enoyl-CoA_hyd/isom_CS"/>
</dbReference>
<comment type="caution">
    <text evidence="3">The sequence shown here is derived from an EMBL/GenBank/DDBJ whole genome shotgun (WGS) entry which is preliminary data.</text>
</comment>
<evidence type="ECO:0000256" key="1">
    <source>
        <dbReference type="ARBA" id="ARBA00005254"/>
    </source>
</evidence>
<evidence type="ECO:0000313" key="4">
    <source>
        <dbReference type="Proteomes" id="UP000462014"/>
    </source>
</evidence>
<gene>
    <name evidence="3" type="ORF">GO621_13945</name>
</gene>
<dbReference type="RefSeq" id="WP_157568073.1">
    <property type="nucleotide sequence ID" value="NZ_WPIK01000012.1"/>
</dbReference>
<keyword evidence="4" id="KW-1185">Reference proteome</keyword>
<dbReference type="Gene3D" id="3.90.226.10">
    <property type="entry name" value="2-enoyl-CoA Hydratase, Chain A, domain 1"/>
    <property type="match status" value="1"/>
</dbReference>
<accession>A0A7K1SZ85</accession>
<dbReference type="GO" id="GO:0006635">
    <property type="term" value="P:fatty acid beta-oxidation"/>
    <property type="evidence" value="ECO:0007669"/>
    <property type="project" value="TreeGrafter"/>
</dbReference>
<dbReference type="InterPro" id="IPR001753">
    <property type="entry name" value="Enoyl-CoA_hydra/iso"/>
</dbReference>
<proteinExistence type="inferred from homology"/>
<protein>
    <submittedName>
        <fullName evidence="3">Enoyl-CoA hydratase/isomerase family protein</fullName>
    </submittedName>
</protein>
<reference evidence="3 4" key="1">
    <citation type="submission" date="2019-12" db="EMBL/GenBank/DDBJ databases">
        <title>Mucilaginibacter sp. HMF7410 genome sequencing and assembly.</title>
        <authorList>
            <person name="Kang H."/>
            <person name="Cha I."/>
            <person name="Kim H."/>
            <person name="Joh K."/>
        </authorList>
    </citation>
    <scope>NUCLEOTIDE SEQUENCE [LARGE SCALE GENOMIC DNA]</scope>
    <source>
        <strain evidence="3 4">HMF7410</strain>
    </source>
</reference>
<dbReference type="PANTHER" id="PTHR11941:SF45">
    <property type="entry name" value="ENOYL-COA DELTA ISOMERASE 1, MITOCHONDRIAL"/>
    <property type="match status" value="1"/>
</dbReference>